<reference evidence="2" key="1">
    <citation type="submission" date="2017-02" db="UniProtKB">
        <authorList>
            <consortium name="WormBaseParasite"/>
        </authorList>
    </citation>
    <scope>IDENTIFICATION</scope>
</reference>
<evidence type="ECO:0000313" key="2">
    <source>
        <dbReference type="WBParaSite" id="HNAJ_0001061101-mRNA-1"/>
    </source>
</evidence>
<evidence type="ECO:0000256" key="1">
    <source>
        <dbReference type="SAM" id="MobiDB-lite"/>
    </source>
</evidence>
<name>A0A0R3TSI6_RODNA</name>
<protein>
    <submittedName>
        <fullName evidence="2">Polyprotein</fullName>
    </submittedName>
</protein>
<sequence>LPRPMRARMMDDFERTSENALCVSTSPRHPPPPTMMIKR</sequence>
<dbReference type="AlphaFoldDB" id="A0A0R3TSI6"/>
<accession>A0A0R3TSI6</accession>
<feature type="region of interest" description="Disordered" evidence="1">
    <location>
        <begin position="16"/>
        <end position="39"/>
    </location>
</feature>
<feature type="compositionally biased region" description="Pro residues" evidence="1">
    <location>
        <begin position="28"/>
        <end position="39"/>
    </location>
</feature>
<proteinExistence type="predicted"/>
<dbReference type="WBParaSite" id="HNAJ_0001061101-mRNA-1">
    <property type="protein sequence ID" value="HNAJ_0001061101-mRNA-1"/>
    <property type="gene ID" value="HNAJ_0001061101"/>
</dbReference>
<feature type="compositionally biased region" description="Polar residues" evidence="1">
    <location>
        <begin position="18"/>
        <end position="27"/>
    </location>
</feature>
<organism evidence="2">
    <name type="scientific">Rodentolepis nana</name>
    <name type="common">Dwarf tapeworm</name>
    <name type="synonym">Hymenolepis nana</name>
    <dbReference type="NCBI Taxonomy" id="102285"/>
    <lineage>
        <taxon>Eukaryota</taxon>
        <taxon>Metazoa</taxon>
        <taxon>Spiralia</taxon>
        <taxon>Lophotrochozoa</taxon>
        <taxon>Platyhelminthes</taxon>
        <taxon>Cestoda</taxon>
        <taxon>Eucestoda</taxon>
        <taxon>Cyclophyllidea</taxon>
        <taxon>Hymenolepididae</taxon>
        <taxon>Rodentolepis</taxon>
    </lineage>
</organism>